<name>A0A4V6XZ12_COLLU</name>
<evidence type="ECO:0000313" key="1">
    <source>
        <dbReference type="EMBL" id="TKS89002.1"/>
    </source>
</evidence>
<accession>A0A4V6XZ12</accession>
<dbReference type="EMBL" id="CM014097">
    <property type="protein sequence ID" value="TKS89002.1"/>
    <property type="molecule type" value="Genomic_DNA"/>
</dbReference>
<keyword evidence="2" id="KW-1185">Reference proteome</keyword>
<evidence type="ECO:0000313" key="2">
    <source>
        <dbReference type="Proteomes" id="UP000298787"/>
    </source>
</evidence>
<organism evidence="1 2">
    <name type="scientific">Collichthys lucidus</name>
    <name type="common">Big head croaker</name>
    <name type="synonym">Sciaena lucida</name>
    <dbReference type="NCBI Taxonomy" id="240159"/>
    <lineage>
        <taxon>Eukaryota</taxon>
        <taxon>Metazoa</taxon>
        <taxon>Chordata</taxon>
        <taxon>Craniata</taxon>
        <taxon>Vertebrata</taxon>
        <taxon>Euteleostomi</taxon>
        <taxon>Actinopterygii</taxon>
        <taxon>Neopterygii</taxon>
        <taxon>Teleostei</taxon>
        <taxon>Neoteleostei</taxon>
        <taxon>Acanthomorphata</taxon>
        <taxon>Eupercaria</taxon>
        <taxon>Sciaenidae</taxon>
        <taxon>Collichthys</taxon>
    </lineage>
</organism>
<gene>
    <name evidence="1" type="ORF">D9C73_022567</name>
</gene>
<dbReference type="AlphaFoldDB" id="A0A4V6XZ12"/>
<proteinExistence type="predicted"/>
<reference evidence="1 2" key="1">
    <citation type="submission" date="2019-01" db="EMBL/GenBank/DDBJ databases">
        <title>Genome Assembly of Collichthys lucidus.</title>
        <authorList>
            <person name="Cai M."/>
            <person name="Xiao S."/>
        </authorList>
    </citation>
    <scope>NUCLEOTIDE SEQUENCE [LARGE SCALE GENOMIC DNA]</scope>
    <source>
        <strain evidence="1">JT15FE1705JMU</strain>
        <tissue evidence="1">Muscle</tissue>
    </source>
</reference>
<dbReference type="Proteomes" id="UP000298787">
    <property type="component" value="Chromosome 20"/>
</dbReference>
<protein>
    <submittedName>
        <fullName evidence="1">Uncharacterized protein</fullName>
    </submittedName>
</protein>
<sequence>MTLEPIQHKCSKTLERRIRNRPNRLLSLADGDRHWFQLRRRNAQAKGLQIIFGYELRLAYAHRAACCTLRLNVHMNLSRFFNMTNVVSPKPEKEGVTVALDSTVFSETPSTTLIGSISVPIVRHTCLVLLPNVVGLQHHGAKATLRHTTDRESDPEVNQSEVESGETLIKAANGCNQPLMHVERSDDLLLVKSNNIDYEGSSNRVQVVHDAYHNFTSTLRHDRWHQVSSQSIKGSQQEQRETNC</sequence>